<accession>A0ABN7EA35</accession>
<keyword evidence="1" id="KW-0812">Transmembrane</keyword>
<protein>
    <submittedName>
        <fullName evidence="3">Uncharacterized protein</fullName>
    </submittedName>
</protein>
<evidence type="ECO:0000256" key="2">
    <source>
        <dbReference type="SAM" id="SignalP"/>
    </source>
</evidence>
<feature type="transmembrane region" description="Helical" evidence="1">
    <location>
        <begin position="82"/>
        <end position="101"/>
    </location>
</feature>
<evidence type="ECO:0000256" key="1">
    <source>
        <dbReference type="SAM" id="Phobius"/>
    </source>
</evidence>
<dbReference type="Proteomes" id="UP001189122">
    <property type="component" value="Unassembled WGS sequence"/>
</dbReference>
<keyword evidence="1" id="KW-0472">Membrane</keyword>
<dbReference type="EMBL" id="CACRZD030000120">
    <property type="protein sequence ID" value="CAA6674545.1"/>
    <property type="molecule type" value="Genomic_DNA"/>
</dbReference>
<gene>
    <name evidence="3" type="ORF">SI7747_UN020903</name>
</gene>
<feature type="signal peptide" evidence="2">
    <location>
        <begin position="1"/>
        <end position="29"/>
    </location>
</feature>
<evidence type="ECO:0000313" key="4">
    <source>
        <dbReference type="Proteomes" id="UP001189122"/>
    </source>
</evidence>
<dbReference type="InterPro" id="IPR015791">
    <property type="entry name" value="Antimic/Inh_G_crystallin-like"/>
</dbReference>
<sequence>MATACKTSVAAAAAVLLLLIAVAVAPVSASNLTAYSVVGCAGNNITWGCGCHNFTGYKGGYFFNYTPGQVGLFYLNTGCRGLYIPVFFAFAIVGSTSLTALRYYAKRDLVLCALSTNLTSS</sequence>
<proteinExistence type="predicted"/>
<organism evidence="3 4">
    <name type="scientific">Spirodela intermedia</name>
    <name type="common">Intermediate duckweed</name>
    <dbReference type="NCBI Taxonomy" id="51605"/>
    <lineage>
        <taxon>Eukaryota</taxon>
        <taxon>Viridiplantae</taxon>
        <taxon>Streptophyta</taxon>
        <taxon>Embryophyta</taxon>
        <taxon>Tracheophyta</taxon>
        <taxon>Spermatophyta</taxon>
        <taxon>Magnoliopsida</taxon>
        <taxon>Liliopsida</taxon>
        <taxon>Araceae</taxon>
        <taxon>Lemnoideae</taxon>
        <taxon>Spirodela</taxon>
    </lineage>
</organism>
<comment type="caution">
    <text evidence="3">The sequence shown here is derived from an EMBL/GenBank/DDBJ whole genome shotgun (WGS) entry which is preliminary data.</text>
</comment>
<reference evidence="4" key="1">
    <citation type="journal article" date="2020" name="Sci. Rep.">
        <title>Chromosome-scale genome assembly for the duckweed Spirodela intermedia, integrating cytogenetic maps, PacBio and Oxford Nanopore libraries.</title>
        <authorList>
            <person name="Hoang P.T.N."/>
            <person name="Fiebig A."/>
            <person name="Novak P."/>
            <person name="Macas J."/>
            <person name="Cao H.X."/>
            <person name="Stepanenko A."/>
            <person name="Chen G."/>
            <person name="Borisjuk N."/>
            <person name="Scholz U."/>
            <person name="Schubert I."/>
        </authorList>
    </citation>
    <scope>NUCLEOTIDE SEQUENCE [LARGE SCALE GENOMIC DNA]</scope>
</reference>
<feature type="chain" id="PRO_5045470472" evidence="2">
    <location>
        <begin position="30"/>
        <end position="121"/>
    </location>
</feature>
<keyword evidence="2" id="KW-0732">Signal</keyword>
<keyword evidence="1" id="KW-1133">Transmembrane helix</keyword>
<dbReference type="Gene3D" id="2.60.20.30">
    <property type="match status" value="1"/>
</dbReference>
<name>A0ABN7EA35_SPIIN</name>
<evidence type="ECO:0000313" key="3">
    <source>
        <dbReference type="EMBL" id="CAA6674545.1"/>
    </source>
</evidence>
<keyword evidence="4" id="KW-1185">Reference proteome</keyword>